<accession>A0A830HAY4</accession>
<feature type="repeat" description="FG-GAP" evidence="4">
    <location>
        <begin position="90"/>
        <end position="146"/>
    </location>
</feature>
<sequence>MMMTAMMMLALTNFATVVRAQGGGGMAFQQVQKVFASDDESGDNFGHALQVSQDGLTMVVGAHSESTGGSWAGAAYVFTRGVPSGNWTEVVKLQASDKQAGDFFGYSVSTSADGSTVVVGAYLEDTGGSNAGAAYVFTRGGAGGTNYTEVAKLQASDISFVAEDRFGYSVSTSADGSTVVVGAVWEATGDLCLPACAIVGAAYVFTRGGAGGTSYTEVAKLQASDKQAGDFFGNSVSTSADGSMVVVGAPFEDTGGSSAGAAYVFTRGGAGGTSYTEVAKLQASDKQAGDHFGWSVSTSADGSTVVVGARYESTGGSSAGAAYVFTRGGGSGGGSSYTQVAKVQAGDKQAADLFGWSVSISGDGRTIAAGASRGDGSAAGASMLEGLDPNSEEYKQMSEMLNAIGMLTVPNKAPPSSSDNPGTKAANSGAAYIFAAPPLPTTTTTMPITTSTTATTTTSPPRLPPVPPIGELPDPPPSGSFPGVPSNAPTLTGLSVAIGISTLLVCYNSASS</sequence>
<evidence type="ECO:0000256" key="6">
    <source>
        <dbReference type="SAM" id="SignalP"/>
    </source>
</evidence>
<dbReference type="InterPro" id="IPR013517">
    <property type="entry name" value="FG-GAP"/>
</dbReference>
<feature type="compositionally biased region" description="Low complexity" evidence="5">
    <location>
        <begin position="451"/>
        <end position="460"/>
    </location>
</feature>
<dbReference type="AlphaFoldDB" id="A0A830HAY4"/>
<dbReference type="PANTHER" id="PTHR36220">
    <property type="entry name" value="UNNAMED PRODUCT"/>
    <property type="match status" value="1"/>
</dbReference>
<feature type="compositionally biased region" description="Pro residues" evidence="5">
    <location>
        <begin position="461"/>
        <end position="479"/>
    </location>
</feature>
<evidence type="ECO:0000256" key="4">
    <source>
        <dbReference type="PROSITE-ProRule" id="PRU00803"/>
    </source>
</evidence>
<gene>
    <name evidence="7" type="ORF">PPROV_000098400</name>
</gene>
<dbReference type="SMART" id="SM00191">
    <property type="entry name" value="Int_alpha"/>
    <property type="match status" value="6"/>
</dbReference>
<dbReference type="Proteomes" id="UP000660262">
    <property type="component" value="Unassembled WGS sequence"/>
</dbReference>
<feature type="signal peptide" evidence="6">
    <location>
        <begin position="1"/>
        <end position="20"/>
    </location>
</feature>
<dbReference type="InterPro" id="IPR028994">
    <property type="entry name" value="Integrin_alpha_N"/>
</dbReference>
<reference evidence="7" key="1">
    <citation type="submission" date="2020-10" db="EMBL/GenBank/DDBJ databases">
        <title>Unveiling of a novel bifunctional photoreceptor, Dualchrome1, isolated from a cosmopolitan green alga.</title>
        <authorList>
            <person name="Suzuki S."/>
            <person name="Kawachi M."/>
        </authorList>
    </citation>
    <scope>NUCLEOTIDE SEQUENCE</scope>
    <source>
        <strain evidence="7">NIES 2893</strain>
    </source>
</reference>
<evidence type="ECO:0008006" key="9">
    <source>
        <dbReference type="Google" id="ProtNLM"/>
    </source>
</evidence>
<proteinExistence type="predicted"/>
<evidence type="ECO:0000313" key="8">
    <source>
        <dbReference type="Proteomes" id="UP000660262"/>
    </source>
</evidence>
<evidence type="ECO:0000256" key="5">
    <source>
        <dbReference type="SAM" id="MobiDB-lite"/>
    </source>
</evidence>
<dbReference type="SUPFAM" id="SSF69318">
    <property type="entry name" value="Integrin alpha N-terminal domain"/>
    <property type="match status" value="1"/>
</dbReference>
<keyword evidence="2" id="KW-0677">Repeat</keyword>
<dbReference type="Pfam" id="PF14312">
    <property type="entry name" value="FG-GAP_2"/>
    <property type="match status" value="6"/>
</dbReference>
<organism evidence="7 8">
    <name type="scientific">Pycnococcus provasolii</name>
    <dbReference type="NCBI Taxonomy" id="41880"/>
    <lineage>
        <taxon>Eukaryota</taxon>
        <taxon>Viridiplantae</taxon>
        <taxon>Chlorophyta</taxon>
        <taxon>Pseudoscourfieldiophyceae</taxon>
        <taxon>Pseudoscourfieldiales</taxon>
        <taxon>Pycnococcaceae</taxon>
        <taxon>Pycnococcus</taxon>
    </lineage>
</organism>
<dbReference type="PANTHER" id="PTHR36220:SF1">
    <property type="entry name" value="GAMMA TUBULIN COMPLEX COMPONENT C-TERMINAL DOMAIN-CONTAINING PROTEIN"/>
    <property type="match status" value="1"/>
</dbReference>
<feature type="region of interest" description="Disordered" evidence="5">
    <location>
        <begin position="451"/>
        <end position="479"/>
    </location>
</feature>
<comment type="caution">
    <text evidence="7">The sequence shown here is derived from an EMBL/GenBank/DDBJ whole genome shotgun (WGS) entry which is preliminary data.</text>
</comment>
<protein>
    <recommendedName>
        <fullName evidence="9">Integrin alpha beta-propellor repeat protein</fullName>
    </recommendedName>
</protein>
<keyword evidence="3" id="KW-0325">Glycoprotein</keyword>
<feature type="repeat" description="FG-GAP" evidence="4">
    <location>
        <begin position="32"/>
        <end position="87"/>
    </location>
</feature>
<feature type="chain" id="PRO_5032752712" description="Integrin alpha beta-propellor repeat protein" evidence="6">
    <location>
        <begin position="21"/>
        <end position="512"/>
    </location>
</feature>
<keyword evidence="8" id="KW-1185">Reference proteome</keyword>
<dbReference type="EMBL" id="BNJQ01000003">
    <property type="protein sequence ID" value="GHP02227.1"/>
    <property type="molecule type" value="Genomic_DNA"/>
</dbReference>
<name>A0A830HAY4_9CHLO</name>
<evidence type="ECO:0000256" key="2">
    <source>
        <dbReference type="ARBA" id="ARBA00022737"/>
    </source>
</evidence>
<evidence type="ECO:0000313" key="7">
    <source>
        <dbReference type="EMBL" id="GHP02227.1"/>
    </source>
</evidence>
<keyword evidence="1 6" id="KW-0732">Signal</keyword>
<dbReference type="OrthoDB" id="188207at2759"/>
<evidence type="ECO:0000256" key="1">
    <source>
        <dbReference type="ARBA" id="ARBA00022729"/>
    </source>
</evidence>
<evidence type="ECO:0000256" key="3">
    <source>
        <dbReference type="ARBA" id="ARBA00023180"/>
    </source>
</evidence>
<dbReference type="Gene3D" id="2.130.10.130">
    <property type="entry name" value="Integrin alpha, N-terminal"/>
    <property type="match status" value="2"/>
</dbReference>
<dbReference type="InterPro" id="IPR013519">
    <property type="entry name" value="Int_alpha_beta-p"/>
</dbReference>
<feature type="repeat" description="FG-GAP" evidence="4">
    <location>
        <begin position="218"/>
        <end position="274"/>
    </location>
</feature>
<dbReference type="PROSITE" id="PS51470">
    <property type="entry name" value="FG_GAP"/>
    <property type="match status" value="3"/>
</dbReference>